<name>A0A8D9PEY2_9VIRU</name>
<accession>A0A8D9PEY2</accession>
<proteinExistence type="predicted"/>
<protein>
    <submittedName>
        <fullName evidence="1">Uncharacterized protein</fullName>
    </submittedName>
</protein>
<evidence type="ECO:0000313" key="1">
    <source>
        <dbReference type="EMBL" id="DAD55935.1"/>
    </source>
</evidence>
<reference evidence="1" key="1">
    <citation type="journal article" date="2021" name="Proc. Natl. Acad. Sci. U.S.A.">
        <title>A Catalog of Tens of Thousands of Viruses from Human Metagenomes Reveals Hidden Associations with Chronic Diseases.</title>
        <authorList>
            <person name="Tisza M.J."/>
            <person name="Buck C.B."/>
        </authorList>
    </citation>
    <scope>NUCLEOTIDE SEQUENCE</scope>
    <source>
        <strain evidence="1">CtOZu12</strain>
    </source>
</reference>
<dbReference type="EMBL" id="BK029940">
    <property type="protein sequence ID" value="DAD55935.1"/>
    <property type="molecule type" value="Genomic_DNA"/>
</dbReference>
<sequence>MLWACVLEVRILCSRPSGVSSTGRATDFVK</sequence>
<organism evidence="1">
    <name type="scientific">Bacteriophage sp</name>
    <dbReference type="NCBI Taxonomy" id="38018"/>
    <lineage>
        <taxon>Viruses</taxon>
    </lineage>
</organism>